<sequence length="558" mass="62896">MASYFDLPPQKNAAVASIEQVPKEQRSRLGQMSLLSPAVTQLLDDLGEERSDSDSEEGSLSDHEEVTGNKDSEKPAHIRASRPQDKQKLYPQTPPVPSSLSPRRSSPKSSPNKGSKHGKTTGGGGESVKTKHPHMARLHSLRSMLFSANLEDKMKSVQQEDHEREEAADQWKSQHERRQMHRPKTPEKDAPANDGIRSRLKIGIRRITTKDVPTMESIGEDGALVKFEDRVSTASSDSEYEDQEASWKPRDPDEESINHSDVEDLVRWVSRRDPPSDGEARKERTVPEIKEDSGHESLGNSDVDELVRYASRRSDGKREEEILTGYSDASTESDSEMARHSSEEEEDADDLVRWISQREGSQAGPVRRNLDRREPDSEADRHYDSDVPELGRWVKRNEEASGDTGFTAPVHEEMDELTDEPERGRPRSRSESPIVKEPKSHLRSDDIPELVRWVSRKDVKQQDPIVPDTDDAKSMQPSEPAPLRPNELESGDLRTLRSTQPDDDDVEQIGRDEDSKKEQLGTTVRQLDGLGKSHEERTGSLGNEDVDELVRWVSKKSL</sequence>
<name>A0A9W8YA32_9PLEO</name>
<accession>A0A9W8YA32</accession>
<dbReference type="Proteomes" id="UP001140560">
    <property type="component" value="Unassembled WGS sequence"/>
</dbReference>
<feature type="compositionally biased region" description="Low complexity" evidence="1">
    <location>
        <begin position="98"/>
        <end position="113"/>
    </location>
</feature>
<gene>
    <name evidence="2" type="ORF">N0V83_004621</name>
</gene>
<feature type="compositionally biased region" description="Basic and acidic residues" evidence="1">
    <location>
        <begin position="508"/>
        <end position="519"/>
    </location>
</feature>
<organism evidence="2 3">
    <name type="scientific">Neocucurbitaria cava</name>
    <dbReference type="NCBI Taxonomy" id="798079"/>
    <lineage>
        <taxon>Eukaryota</taxon>
        <taxon>Fungi</taxon>
        <taxon>Dikarya</taxon>
        <taxon>Ascomycota</taxon>
        <taxon>Pezizomycotina</taxon>
        <taxon>Dothideomycetes</taxon>
        <taxon>Pleosporomycetidae</taxon>
        <taxon>Pleosporales</taxon>
        <taxon>Pleosporineae</taxon>
        <taxon>Cucurbitariaceae</taxon>
        <taxon>Neocucurbitaria</taxon>
    </lineage>
</organism>
<dbReference type="OrthoDB" id="3797649at2759"/>
<feature type="compositionally biased region" description="Basic and acidic residues" evidence="1">
    <location>
        <begin position="368"/>
        <end position="385"/>
    </location>
</feature>
<feature type="compositionally biased region" description="Basic and acidic residues" evidence="1">
    <location>
        <begin position="420"/>
        <end position="446"/>
    </location>
</feature>
<keyword evidence="3" id="KW-1185">Reference proteome</keyword>
<feature type="region of interest" description="Disordered" evidence="1">
    <location>
        <begin position="213"/>
        <end position="547"/>
    </location>
</feature>
<feature type="compositionally biased region" description="Basic and acidic residues" evidence="1">
    <location>
        <begin position="150"/>
        <end position="177"/>
    </location>
</feature>
<feature type="region of interest" description="Disordered" evidence="1">
    <location>
        <begin position="27"/>
        <end position="201"/>
    </location>
</feature>
<reference evidence="2" key="1">
    <citation type="submission" date="2022-10" db="EMBL/GenBank/DDBJ databases">
        <title>Tapping the CABI collections for fungal endophytes: first genome assemblies for Collariella, Neodidymelliopsis, Ascochyta clinopodiicola, Didymella pomorum, Didymosphaeria variabile, Neocosmospora piperis and Neocucurbitaria cava.</title>
        <authorList>
            <person name="Hill R."/>
        </authorList>
    </citation>
    <scope>NUCLEOTIDE SEQUENCE</scope>
    <source>
        <strain evidence="2">IMI 356814</strain>
    </source>
</reference>
<feature type="compositionally biased region" description="Basic residues" evidence="1">
    <location>
        <begin position="130"/>
        <end position="140"/>
    </location>
</feature>
<dbReference type="AlphaFoldDB" id="A0A9W8YA32"/>
<comment type="caution">
    <text evidence="2">The sequence shown here is derived from an EMBL/GenBank/DDBJ whole genome shotgun (WGS) entry which is preliminary data.</text>
</comment>
<evidence type="ECO:0000256" key="1">
    <source>
        <dbReference type="SAM" id="MobiDB-lite"/>
    </source>
</evidence>
<proteinExistence type="predicted"/>
<feature type="compositionally biased region" description="Basic and acidic residues" evidence="1">
    <location>
        <begin position="60"/>
        <end position="88"/>
    </location>
</feature>
<evidence type="ECO:0000313" key="2">
    <source>
        <dbReference type="EMBL" id="KAJ4371404.1"/>
    </source>
</evidence>
<protein>
    <submittedName>
        <fullName evidence="2">Uncharacterized protein</fullName>
    </submittedName>
</protein>
<dbReference type="EMBL" id="JAPEUY010000007">
    <property type="protein sequence ID" value="KAJ4371404.1"/>
    <property type="molecule type" value="Genomic_DNA"/>
</dbReference>
<feature type="compositionally biased region" description="Basic and acidic residues" evidence="1">
    <location>
        <begin position="245"/>
        <end position="295"/>
    </location>
</feature>
<feature type="compositionally biased region" description="Basic and acidic residues" evidence="1">
    <location>
        <begin position="312"/>
        <end position="321"/>
    </location>
</feature>
<evidence type="ECO:0000313" key="3">
    <source>
        <dbReference type="Proteomes" id="UP001140560"/>
    </source>
</evidence>